<feature type="transmembrane region" description="Helical" evidence="1">
    <location>
        <begin position="20"/>
        <end position="41"/>
    </location>
</feature>
<sequence length="217" mass="25205">MEINMIDKFFETIKLDRPLVFWSIVFAAFVGSVYVNNNYYYKSIDFIESNRLKNLISVIDESTSVCMELTNQDGKSCLHRVTDLLKNTRTHYGAKVTIKGKYGVLESDNREYQDHERVPTYYLSKLNALDSDIRVSTNAVPEIWSSVRRSITFSIEDIVKEDGWSGVSSLIKYKAWPRSAPAISYAFILLFTVWLLRQSIIAKIKLVRKFREMKDED</sequence>
<protein>
    <submittedName>
        <fullName evidence="2">Uncharacterized protein</fullName>
    </submittedName>
</protein>
<name>A0A0M4NID8_9GAMM</name>
<accession>A0A0M4NID8</accession>
<gene>
    <name evidence="2" type="ORF">SP60_02755</name>
</gene>
<keyword evidence="1" id="KW-1133">Transmembrane helix</keyword>
<dbReference type="KEGG" id="tho:SP60_02755"/>
<dbReference type="Proteomes" id="UP000058020">
    <property type="component" value="Chromosome"/>
</dbReference>
<dbReference type="EMBL" id="CP010552">
    <property type="protein sequence ID" value="ALE52250.1"/>
    <property type="molecule type" value="Genomic_DNA"/>
</dbReference>
<feature type="transmembrane region" description="Helical" evidence="1">
    <location>
        <begin position="182"/>
        <end position="204"/>
    </location>
</feature>
<evidence type="ECO:0000256" key="1">
    <source>
        <dbReference type="SAM" id="Phobius"/>
    </source>
</evidence>
<evidence type="ECO:0000313" key="3">
    <source>
        <dbReference type="Proteomes" id="UP000058020"/>
    </source>
</evidence>
<keyword evidence="3" id="KW-1185">Reference proteome</keyword>
<keyword evidence="1" id="KW-0812">Transmembrane</keyword>
<dbReference type="AlphaFoldDB" id="A0A0M4NID8"/>
<evidence type="ECO:0000313" key="2">
    <source>
        <dbReference type="EMBL" id="ALE52250.1"/>
    </source>
</evidence>
<reference evidence="2 3" key="1">
    <citation type="journal article" date="2015" name="Genome Announc.">
        <title>Genome Sequence of 'Candidatus Thioglobus autotrophica' Strain EF1, a Chemoautotroph from the SUP05 Clade of Marine Gammaproteobacteria.</title>
        <authorList>
            <person name="Shah V."/>
            <person name="Morris R.M."/>
        </authorList>
    </citation>
    <scope>NUCLEOTIDE SEQUENCE [LARGE SCALE GENOMIC DNA]</scope>
    <source>
        <strain evidence="2 3">EF1</strain>
    </source>
</reference>
<organism evidence="2 3">
    <name type="scientific">Candidatus Thioglobus autotrophicus</name>
    <dbReference type="NCBI Taxonomy" id="1705394"/>
    <lineage>
        <taxon>Bacteria</taxon>
        <taxon>Pseudomonadati</taxon>
        <taxon>Pseudomonadota</taxon>
        <taxon>Gammaproteobacteria</taxon>
        <taxon>Candidatus Pseudothioglobaceae</taxon>
        <taxon>Candidatus Thioglobus</taxon>
    </lineage>
</organism>
<dbReference type="STRING" id="1705394.SP60_02755"/>
<proteinExistence type="predicted"/>
<keyword evidence="1" id="KW-0472">Membrane</keyword>